<dbReference type="Pfam" id="PF01554">
    <property type="entry name" value="MatE"/>
    <property type="match status" value="1"/>
</dbReference>
<feature type="transmembrane region" description="Helical" evidence="6">
    <location>
        <begin position="203"/>
        <end position="228"/>
    </location>
</feature>
<protein>
    <submittedName>
        <fullName evidence="7">MATE family efflux transporter</fullName>
    </submittedName>
</protein>
<evidence type="ECO:0000256" key="2">
    <source>
        <dbReference type="ARBA" id="ARBA00022475"/>
    </source>
</evidence>
<feature type="transmembrane region" description="Helical" evidence="6">
    <location>
        <begin position="331"/>
        <end position="355"/>
    </location>
</feature>
<dbReference type="InterPro" id="IPR050833">
    <property type="entry name" value="Poly_Biosynth_Transport"/>
</dbReference>
<feature type="transmembrane region" description="Helical" evidence="6">
    <location>
        <begin position="28"/>
        <end position="52"/>
    </location>
</feature>
<evidence type="ECO:0000256" key="6">
    <source>
        <dbReference type="SAM" id="Phobius"/>
    </source>
</evidence>
<keyword evidence="5 6" id="KW-0472">Membrane</keyword>
<feature type="transmembrane region" description="Helical" evidence="6">
    <location>
        <begin position="420"/>
        <end position="440"/>
    </location>
</feature>
<feature type="transmembrane region" description="Helical" evidence="6">
    <location>
        <begin position="58"/>
        <end position="79"/>
    </location>
</feature>
<dbReference type="Proteomes" id="UP001390963">
    <property type="component" value="Unassembled WGS sequence"/>
</dbReference>
<dbReference type="Proteomes" id="UP001388259">
    <property type="component" value="Unassembled WGS sequence"/>
</dbReference>
<feature type="transmembrane region" description="Helical" evidence="6">
    <location>
        <begin position="178"/>
        <end position="197"/>
    </location>
</feature>
<feature type="transmembrane region" description="Helical" evidence="6">
    <location>
        <begin position="395"/>
        <end position="414"/>
    </location>
</feature>
<evidence type="ECO:0000313" key="8">
    <source>
        <dbReference type="EMBL" id="MEM0574140.1"/>
    </source>
</evidence>
<evidence type="ECO:0000256" key="3">
    <source>
        <dbReference type="ARBA" id="ARBA00022692"/>
    </source>
</evidence>
<reference evidence="7 10" key="1">
    <citation type="submission" date="2024-01" db="EMBL/GenBank/DDBJ databases">
        <title>Aequorivita flavus sp. nov., isolated from deep-sea sediment.</title>
        <authorList>
            <person name="Chen X."/>
        </authorList>
    </citation>
    <scope>NUCLEOTIDE SEQUENCE</scope>
    <source>
        <strain evidence="7">MCCC 1A16923</strain>
        <strain evidence="8 10">MCCC 1A16935</strain>
    </source>
</reference>
<keyword evidence="2" id="KW-1003">Cell membrane</keyword>
<feature type="transmembrane region" description="Helical" evidence="6">
    <location>
        <begin position="361"/>
        <end position="383"/>
    </location>
</feature>
<dbReference type="GO" id="GO:0042910">
    <property type="term" value="F:xenobiotic transmembrane transporter activity"/>
    <property type="evidence" value="ECO:0007669"/>
    <property type="project" value="InterPro"/>
</dbReference>
<keyword evidence="10" id="KW-1185">Reference proteome</keyword>
<evidence type="ECO:0000313" key="10">
    <source>
        <dbReference type="Proteomes" id="UP001390963"/>
    </source>
</evidence>
<dbReference type="AlphaFoldDB" id="A0AB35YYA5"/>
<feature type="transmembrane region" description="Helical" evidence="6">
    <location>
        <begin position="100"/>
        <end position="123"/>
    </location>
</feature>
<evidence type="ECO:0000313" key="9">
    <source>
        <dbReference type="Proteomes" id="UP001388259"/>
    </source>
</evidence>
<feature type="transmembrane region" description="Helical" evidence="6">
    <location>
        <begin position="249"/>
        <end position="269"/>
    </location>
</feature>
<gene>
    <name evidence="8" type="ORF">VZD24_11475</name>
    <name evidence="7" type="ORF">VZD85_11890</name>
</gene>
<name>A0AB35YYA5_9FLAO</name>
<comment type="caution">
    <text evidence="7">The sequence shown here is derived from an EMBL/GenBank/DDBJ whole genome shotgun (WGS) entry which is preliminary data.</text>
</comment>
<comment type="subcellular location">
    <subcellularLocation>
        <location evidence="1">Cell membrane</location>
        <topology evidence="1">Multi-pass membrane protein</topology>
    </subcellularLocation>
</comment>
<sequence>MNNIKRFLRDFTGFGIDDKRLNLAKKNILGSFIIKGLNIGISLLLIPLIINYLEPTRYGIWITLSSIVGWFGFFDIGLGNGLRNRLAQAFAKDDQDLARIYISTTYAILTIIIIGVLVLFYIINPFLNWNNILNAAEDIIAPNELSLLASFVFTFFSVQFVLKLINTILMADQMPAKASLFDFMGKVISLIFIFILIKTTEGSLLSLGIAISFSPLIVLILSSIWFFNRKYKHIKPGLNFVKFDKAKDLFNLGTKFFIIQIAVIFLYQTNNIIITQLFGPEQVTSYNVSFQYFSVLLMVSSILISPFWSAFTEAWVKNDIEWIKNVMKKLYIIWFFLLITGILMLIFSKHIYNIWIGDKVLIPYLMSALVGIWILMITWNSIFSQFLNGIGKLKIQLYLGISSAIINIPLAIFLGMKIGIFGVLLANIIVGLAGTIIYPIQYKKIINNHAKGIWND</sequence>
<feature type="transmembrane region" description="Helical" evidence="6">
    <location>
        <begin position="289"/>
        <end position="311"/>
    </location>
</feature>
<evidence type="ECO:0000256" key="1">
    <source>
        <dbReference type="ARBA" id="ARBA00004651"/>
    </source>
</evidence>
<organism evidence="7 9">
    <name type="scientific">Aequorivita flava</name>
    <dbReference type="NCBI Taxonomy" id="3114371"/>
    <lineage>
        <taxon>Bacteria</taxon>
        <taxon>Pseudomonadati</taxon>
        <taxon>Bacteroidota</taxon>
        <taxon>Flavobacteriia</taxon>
        <taxon>Flavobacteriales</taxon>
        <taxon>Flavobacteriaceae</taxon>
        <taxon>Aequorivita</taxon>
    </lineage>
</organism>
<evidence type="ECO:0000313" key="7">
    <source>
        <dbReference type="EMBL" id="MEM0519059.1"/>
    </source>
</evidence>
<dbReference type="PANTHER" id="PTHR30250:SF11">
    <property type="entry name" value="O-ANTIGEN TRANSPORTER-RELATED"/>
    <property type="match status" value="1"/>
</dbReference>
<feature type="transmembrane region" description="Helical" evidence="6">
    <location>
        <begin position="147"/>
        <end position="166"/>
    </location>
</feature>
<dbReference type="InterPro" id="IPR002528">
    <property type="entry name" value="MATE_fam"/>
</dbReference>
<accession>A0AB35YYA5</accession>
<dbReference type="PANTHER" id="PTHR30250">
    <property type="entry name" value="PST FAMILY PREDICTED COLANIC ACID TRANSPORTER"/>
    <property type="match status" value="1"/>
</dbReference>
<dbReference type="EMBL" id="JAZBJM010000008">
    <property type="protein sequence ID" value="MEM0519059.1"/>
    <property type="molecule type" value="Genomic_DNA"/>
</dbReference>
<keyword evidence="3 6" id="KW-0812">Transmembrane</keyword>
<dbReference type="GO" id="GO:0015297">
    <property type="term" value="F:antiporter activity"/>
    <property type="evidence" value="ECO:0007669"/>
    <property type="project" value="InterPro"/>
</dbReference>
<keyword evidence="4 6" id="KW-1133">Transmembrane helix</keyword>
<dbReference type="RefSeq" id="WP_342687678.1">
    <property type="nucleotide sequence ID" value="NZ_JAZBJM010000008.1"/>
</dbReference>
<dbReference type="GO" id="GO:0005886">
    <property type="term" value="C:plasma membrane"/>
    <property type="evidence" value="ECO:0007669"/>
    <property type="project" value="UniProtKB-SubCell"/>
</dbReference>
<dbReference type="EMBL" id="JBANCF010000009">
    <property type="protein sequence ID" value="MEM0574140.1"/>
    <property type="molecule type" value="Genomic_DNA"/>
</dbReference>
<proteinExistence type="predicted"/>
<evidence type="ECO:0000256" key="4">
    <source>
        <dbReference type="ARBA" id="ARBA00022989"/>
    </source>
</evidence>
<evidence type="ECO:0000256" key="5">
    <source>
        <dbReference type="ARBA" id="ARBA00023136"/>
    </source>
</evidence>